<keyword evidence="4 11" id="KW-0812">Transmembrane</keyword>
<dbReference type="FunFam" id="3.40.50.300:FF:000997">
    <property type="entry name" value="Multidrug resistance-associated protein 1"/>
    <property type="match status" value="1"/>
</dbReference>
<dbReference type="Proteomes" id="UP000332933">
    <property type="component" value="Unassembled WGS sequence"/>
</dbReference>
<evidence type="ECO:0000256" key="2">
    <source>
        <dbReference type="ARBA" id="ARBA00009726"/>
    </source>
</evidence>
<proteinExistence type="inferred from homology"/>
<feature type="domain" description="ABC transporter" evidence="12">
    <location>
        <begin position="421"/>
        <end position="643"/>
    </location>
</feature>
<comment type="subcellular location">
    <subcellularLocation>
        <location evidence="1">Vacuole membrane</location>
        <topology evidence="1">Multi-pass membrane protein</topology>
    </subcellularLocation>
</comment>
<feature type="domain" description="ABC transporter" evidence="12">
    <location>
        <begin position="1040"/>
        <end position="1274"/>
    </location>
</feature>
<keyword evidence="16" id="KW-1185">Reference proteome</keyword>
<dbReference type="PROSITE" id="PS50893">
    <property type="entry name" value="ABC_TRANSPORTER_2"/>
    <property type="match status" value="2"/>
</dbReference>
<dbReference type="InterPro" id="IPR003439">
    <property type="entry name" value="ABC_transporter-like_ATP-bd"/>
</dbReference>
<feature type="transmembrane region" description="Helical" evidence="11">
    <location>
        <begin position="238"/>
        <end position="257"/>
    </location>
</feature>
<keyword evidence="8 11" id="KW-1133">Transmembrane helix</keyword>
<evidence type="ECO:0000256" key="11">
    <source>
        <dbReference type="SAM" id="Phobius"/>
    </source>
</evidence>
<evidence type="ECO:0000259" key="13">
    <source>
        <dbReference type="PROSITE" id="PS50929"/>
    </source>
</evidence>
<comment type="similarity">
    <text evidence="2">Belongs to the ABC transporter superfamily. ABCC family. Conjugate transporter (TC 3.A.1.208) subfamily.</text>
</comment>
<dbReference type="InterPro" id="IPR050173">
    <property type="entry name" value="ABC_transporter_C-like"/>
</dbReference>
<keyword evidence="3" id="KW-0813">Transport</keyword>
<dbReference type="PANTHER" id="PTHR24223">
    <property type="entry name" value="ATP-BINDING CASSETTE SUB-FAMILY C"/>
    <property type="match status" value="1"/>
</dbReference>
<organism evidence="15 16">
    <name type="scientific">Aphanomyces stellatus</name>
    <dbReference type="NCBI Taxonomy" id="120398"/>
    <lineage>
        <taxon>Eukaryota</taxon>
        <taxon>Sar</taxon>
        <taxon>Stramenopiles</taxon>
        <taxon>Oomycota</taxon>
        <taxon>Saprolegniomycetes</taxon>
        <taxon>Saprolegniales</taxon>
        <taxon>Verrucalvaceae</taxon>
        <taxon>Aphanomyces</taxon>
    </lineage>
</organism>
<feature type="transmembrane region" description="Helical" evidence="11">
    <location>
        <begin position="312"/>
        <end position="339"/>
    </location>
</feature>
<feature type="region of interest" description="Disordered" evidence="10">
    <location>
        <begin position="1"/>
        <end position="20"/>
    </location>
</feature>
<sequence length="1287" mass="140817">MVRSSYQSVERQVPSRSTHHPLSHASLFSKVFFNWATPLLQLGNDRQLDPHDLWSLQAENQCDVAGRAFELEFNTSRSILRTMATVFGWRWALIVTMQVTIVGCSLFGPYVLQQIVSSMELSFSDEAASSRHSLQLVAALVLVRVASALLTTHSSLHTQLIVVQASSALQNLLYQKTQRLDAAARRTKSTGEISNLFLKDIPTIVDFSTVFNQLLTMPLQLVLTLVFLYNVIGWSTFAGVVVIVAMLGVNQIVANGMQQGIRSFMKIQDSRMRTLNEVFGALHTIKLNAWEERFSDKIAADRSTELASLKRVFVWNATGIVLMFTGPTLVTIASFASYTMLQHESLSASKLFTALSLFTLLKDPFARFSVIYANAMRTLVSLRRLATFLELSETTKQAIVLTPATIDPPSREAFASQAIVVAIERVSVSWMDSTPLFNNISLAIQQGQLVVLHGAVGQGKSSLCLALLGELNTTGSIFVDGRVAYVAQQPWIQHMTIRDNILFGLPYDHVKYNRVVEACALTADLALFPAGDRTEIGHKGVTLSGGQKARVSLARACYSDADVYLLDSPLAAVDASVQNEIFTKCFLGLLAHKTVLLVTHSQDIIHSKAVDRTVEVQGGQLIQTIVEKDTLPEPLAQPLGQRGAMLDGEFFADTYDDNGTASPNLDIHPSLCTPDCCMSDFDDKASGQLVADEDRVDGNVSLKVYRDYLDAWGGWGAVLALVVTLALWQGLTVASDLWLNRWSATAATTSSEAFEAQASFYIGMYATLALSGVVATVLRTYVVVRGGLRASTTLFDRLTAALLHAPMQFFDRTPVGRVLNRYANDINTVDVDLPLSIGGLSNQTFRVVCTLGTAVYMTQYLGLLVLPLVYAYIRLGRFFIQPIRSLERLSKTAKSPLLSLICESIDGLVVIRAFGANHLRRFQCLHFRNVDAANASTFAKEVATQWLTLRIQLTSTAILGAVSASLVVLHDRLNPGLVGLALNYVLSSLSLLEYLVPMFAKFETLMVASERVLEYSSVAPEAPRVLPGAVPKAWPVAGEIRFDKTSFRYKPHDPLVLNDVTLHIHAGEKIGIVGRTGAGKSSLTMALLRINELASGSIWIDGVDISKVGLKTLRSAISLIPQTPVLFKGTLRSVLDPLGDFSDDQLWASLRKVHLADRIASVVGKLDGPVDENGDNFSVGERQMLCMARALLRRASIVVMDEATAAIDHETDQKLQHVIRTEFATSTVLSIAHRLDTVLNSDRVLVLGQGRVVQCDAPSVLIGQGAGIFFELCTQGGYLEQRAMGRT</sequence>
<dbReference type="FunFam" id="1.20.1560.10:FF:000063">
    <property type="entry name" value="Multidrug resistance protein ABC transporter"/>
    <property type="match status" value="1"/>
</dbReference>
<dbReference type="InterPro" id="IPR036640">
    <property type="entry name" value="ABC1_TM_sf"/>
</dbReference>
<evidence type="ECO:0000256" key="9">
    <source>
        <dbReference type="ARBA" id="ARBA00023136"/>
    </source>
</evidence>
<evidence type="ECO:0000256" key="4">
    <source>
        <dbReference type="ARBA" id="ARBA00022692"/>
    </source>
</evidence>
<dbReference type="GO" id="GO:0140359">
    <property type="term" value="F:ABC-type transporter activity"/>
    <property type="evidence" value="ECO:0007669"/>
    <property type="project" value="InterPro"/>
</dbReference>
<dbReference type="InterPro" id="IPR003593">
    <property type="entry name" value="AAA+_ATPase"/>
</dbReference>
<dbReference type="SUPFAM" id="SSF52540">
    <property type="entry name" value="P-loop containing nucleoside triphosphate hydrolases"/>
    <property type="match status" value="2"/>
</dbReference>
<dbReference type="GO" id="GO:0016887">
    <property type="term" value="F:ATP hydrolysis activity"/>
    <property type="evidence" value="ECO:0007669"/>
    <property type="project" value="InterPro"/>
</dbReference>
<evidence type="ECO:0000259" key="12">
    <source>
        <dbReference type="PROSITE" id="PS50893"/>
    </source>
</evidence>
<dbReference type="InterPro" id="IPR044746">
    <property type="entry name" value="ABCC_6TM_D1"/>
</dbReference>
<evidence type="ECO:0000313" key="16">
    <source>
        <dbReference type="Proteomes" id="UP000332933"/>
    </source>
</evidence>
<evidence type="ECO:0000313" key="14">
    <source>
        <dbReference type="EMBL" id="KAF0718775.1"/>
    </source>
</evidence>
<gene>
    <name evidence="15" type="primary">Aste57867_1489</name>
    <name evidence="14" type="ORF">As57867_001488</name>
    <name evidence="15" type="ORF">ASTE57867_1489</name>
</gene>
<feature type="transmembrane region" description="Helical" evidence="11">
    <location>
        <begin position="351"/>
        <end position="375"/>
    </location>
</feature>
<dbReference type="Gene3D" id="1.20.1560.10">
    <property type="entry name" value="ABC transporter type 1, transmembrane domain"/>
    <property type="match status" value="2"/>
</dbReference>
<dbReference type="CDD" id="cd03244">
    <property type="entry name" value="ABCC_MRP_domain2"/>
    <property type="match status" value="1"/>
</dbReference>
<evidence type="ECO:0000256" key="7">
    <source>
        <dbReference type="ARBA" id="ARBA00022840"/>
    </source>
</evidence>
<dbReference type="FunFam" id="3.40.50.300:FF:000610">
    <property type="entry name" value="Multidrug resistance-associated ABC transporter"/>
    <property type="match status" value="1"/>
</dbReference>
<keyword evidence="6" id="KW-0547">Nucleotide-binding</keyword>
<protein>
    <submittedName>
        <fullName evidence="15">Aste57867_1489 protein</fullName>
    </submittedName>
</protein>
<keyword evidence="5" id="KW-0677">Repeat</keyword>
<dbReference type="InterPro" id="IPR027417">
    <property type="entry name" value="P-loop_NTPase"/>
</dbReference>
<dbReference type="CDD" id="cd03250">
    <property type="entry name" value="ABCC_MRP_domain1"/>
    <property type="match status" value="1"/>
</dbReference>
<evidence type="ECO:0000256" key="10">
    <source>
        <dbReference type="SAM" id="MobiDB-lite"/>
    </source>
</evidence>
<feature type="transmembrane region" description="Helical" evidence="11">
    <location>
        <begin position="91"/>
        <end position="112"/>
    </location>
</feature>
<dbReference type="EMBL" id="CAADRA010000121">
    <property type="protein sequence ID" value="VFT78705.1"/>
    <property type="molecule type" value="Genomic_DNA"/>
</dbReference>
<name>A0A485K9I8_9STRA</name>
<accession>A0A485K9I8</accession>
<dbReference type="SUPFAM" id="SSF90123">
    <property type="entry name" value="ABC transporter transmembrane region"/>
    <property type="match status" value="2"/>
</dbReference>
<dbReference type="InterPro" id="IPR017871">
    <property type="entry name" value="ABC_transporter-like_CS"/>
</dbReference>
<dbReference type="PROSITE" id="PS00211">
    <property type="entry name" value="ABC_TRANSPORTER_1"/>
    <property type="match status" value="1"/>
</dbReference>
<evidence type="ECO:0000256" key="1">
    <source>
        <dbReference type="ARBA" id="ARBA00004128"/>
    </source>
</evidence>
<keyword evidence="7" id="KW-0067">ATP-binding</keyword>
<feature type="domain" description="ABC transmembrane type-1" evidence="13">
    <location>
        <begin position="92"/>
        <end position="377"/>
    </location>
</feature>
<feature type="domain" description="ABC transmembrane type-1" evidence="13">
    <location>
        <begin position="719"/>
        <end position="1004"/>
    </location>
</feature>
<feature type="transmembrane region" description="Helical" evidence="11">
    <location>
        <begin position="760"/>
        <end position="782"/>
    </location>
</feature>
<feature type="compositionally biased region" description="Polar residues" evidence="10">
    <location>
        <begin position="1"/>
        <end position="16"/>
    </location>
</feature>
<evidence type="ECO:0000256" key="5">
    <source>
        <dbReference type="ARBA" id="ARBA00022737"/>
    </source>
</evidence>
<dbReference type="CDD" id="cd18579">
    <property type="entry name" value="ABC_6TM_ABCC_D1"/>
    <property type="match status" value="1"/>
</dbReference>
<evidence type="ECO:0000256" key="6">
    <source>
        <dbReference type="ARBA" id="ARBA00022741"/>
    </source>
</evidence>
<reference evidence="15 16" key="1">
    <citation type="submission" date="2019-03" db="EMBL/GenBank/DDBJ databases">
        <authorList>
            <person name="Gaulin E."/>
            <person name="Dumas B."/>
        </authorList>
    </citation>
    <scope>NUCLEOTIDE SEQUENCE [LARGE SCALE GENOMIC DNA]</scope>
    <source>
        <strain evidence="15">CBS 568.67</strain>
    </source>
</reference>
<dbReference type="Pfam" id="PF00664">
    <property type="entry name" value="ABC_membrane"/>
    <property type="match status" value="2"/>
</dbReference>
<dbReference type="OrthoDB" id="6500128at2759"/>
<dbReference type="PROSITE" id="PS50929">
    <property type="entry name" value="ABC_TM1F"/>
    <property type="match status" value="2"/>
</dbReference>
<feature type="transmembrane region" description="Helical" evidence="11">
    <location>
        <begin position="860"/>
        <end position="880"/>
    </location>
</feature>
<evidence type="ECO:0000256" key="3">
    <source>
        <dbReference type="ARBA" id="ARBA00022448"/>
    </source>
</evidence>
<dbReference type="PANTHER" id="PTHR24223:SF443">
    <property type="entry name" value="MULTIDRUG-RESISTANCE LIKE PROTEIN 1, ISOFORM I"/>
    <property type="match status" value="1"/>
</dbReference>
<dbReference type="InterPro" id="IPR011527">
    <property type="entry name" value="ABC1_TM_dom"/>
</dbReference>
<dbReference type="EMBL" id="VJMH01000121">
    <property type="protein sequence ID" value="KAF0718775.1"/>
    <property type="molecule type" value="Genomic_DNA"/>
</dbReference>
<feature type="transmembrane region" description="Helical" evidence="11">
    <location>
        <begin position="712"/>
        <end position="731"/>
    </location>
</feature>
<keyword evidence="9 11" id="KW-0472">Membrane</keyword>
<dbReference type="Pfam" id="PF00005">
    <property type="entry name" value="ABC_tran"/>
    <property type="match status" value="2"/>
</dbReference>
<dbReference type="InterPro" id="IPR044726">
    <property type="entry name" value="ABCC_6TM_D2"/>
</dbReference>
<dbReference type="GO" id="GO:0005774">
    <property type="term" value="C:vacuolar membrane"/>
    <property type="evidence" value="ECO:0007669"/>
    <property type="project" value="UniProtKB-SubCell"/>
</dbReference>
<dbReference type="CDD" id="cd18580">
    <property type="entry name" value="ABC_6TM_ABCC_D2"/>
    <property type="match status" value="1"/>
</dbReference>
<dbReference type="Gene3D" id="3.40.50.300">
    <property type="entry name" value="P-loop containing nucleotide triphosphate hydrolases"/>
    <property type="match status" value="2"/>
</dbReference>
<evidence type="ECO:0000313" key="15">
    <source>
        <dbReference type="EMBL" id="VFT78705.1"/>
    </source>
</evidence>
<evidence type="ECO:0000256" key="8">
    <source>
        <dbReference type="ARBA" id="ARBA00022989"/>
    </source>
</evidence>
<reference evidence="14" key="2">
    <citation type="submission" date="2019-06" db="EMBL/GenBank/DDBJ databases">
        <title>Genomics analysis of Aphanomyces spp. identifies a new class of oomycete effector associated with host adaptation.</title>
        <authorList>
            <person name="Gaulin E."/>
        </authorList>
    </citation>
    <scope>NUCLEOTIDE SEQUENCE</scope>
    <source>
        <strain evidence="14">CBS 578.67</strain>
    </source>
</reference>
<dbReference type="GO" id="GO:0005524">
    <property type="term" value="F:ATP binding"/>
    <property type="evidence" value="ECO:0007669"/>
    <property type="project" value="UniProtKB-KW"/>
</dbReference>
<dbReference type="SMART" id="SM00382">
    <property type="entry name" value="AAA"/>
    <property type="match status" value="2"/>
</dbReference>